<dbReference type="Pfam" id="PF19263">
    <property type="entry name" value="DUF5906"/>
    <property type="match status" value="1"/>
</dbReference>
<proteinExistence type="predicted"/>
<comment type="caution">
    <text evidence="5">The sequence shown here is derived from an EMBL/GenBank/DDBJ whole genome shotgun (WGS) entry which is preliminary data.</text>
</comment>
<accession>A0A419R2J6</accession>
<feature type="region of interest" description="Disordered" evidence="3">
    <location>
        <begin position="489"/>
        <end position="521"/>
    </location>
</feature>
<dbReference type="PROSITE" id="PS51206">
    <property type="entry name" value="SF3_HELICASE_1"/>
    <property type="match status" value="1"/>
</dbReference>
<dbReference type="AlphaFoldDB" id="A0A419R2J6"/>
<keyword evidence="1" id="KW-0547">Nucleotide-binding</keyword>
<evidence type="ECO:0000256" key="3">
    <source>
        <dbReference type="SAM" id="MobiDB-lite"/>
    </source>
</evidence>
<name>A0A419R2J6_9SPHN</name>
<dbReference type="EMBL" id="RAHJ01000018">
    <property type="protein sequence ID" value="RJX68144.1"/>
    <property type="molecule type" value="Genomic_DNA"/>
</dbReference>
<dbReference type="InterPro" id="IPR045455">
    <property type="entry name" value="NrS-1_pol-like_helicase"/>
</dbReference>
<reference evidence="5 6" key="1">
    <citation type="submission" date="2018-09" db="EMBL/GenBank/DDBJ databases">
        <title>Altererythrobacter sp.Ery1 and Ery12, the genome sequencing of novel strains in genus Alterythrobacter.</title>
        <authorList>
            <person name="Cheng H."/>
            <person name="Wu Y.-H."/>
            <person name="Fang C."/>
            <person name="Xu X.-W."/>
        </authorList>
    </citation>
    <scope>NUCLEOTIDE SEQUENCE [LARGE SCALE GENOMIC DNA]</scope>
    <source>
        <strain evidence="5 6">Ery12</strain>
    </source>
</reference>
<gene>
    <name evidence="5" type="ORF">D6858_09535</name>
</gene>
<evidence type="ECO:0000313" key="6">
    <source>
        <dbReference type="Proteomes" id="UP000284322"/>
    </source>
</evidence>
<dbReference type="RefSeq" id="WP_120109369.1">
    <property type="nucleotide sequence ID" value="NZ_RAHJ01000018.1"/>
</dbReference>
<dbReference type="GO" id="GO:0005524">
    <property type="term" value="F:ATP binding"/>
    <property type="evidence" value="ECO:0007669"/>
    <property type="project" value="UniProtKB-KW"/>
</dbReference>
<dbReference type="OrthoDB" id="1496333at2"/>
<keyword evidence="6" id="KW-1185">Reference proteome</keyword>
<keyword evidence="2" id="KW-0067">ATP-binding</keyword>
<evidence type="ECO:0000256" key="2">
    <source>
        <dbReference type="ARBA" id="ARBA00022840"/>
    </source>
</evidence>
<organism evidence="5 6">
    <name type="scientific">Tsuneonella suprasediminis</name>
    <dbReference type="NCBI Taxonomy" id="2306996"/>
    <lineage>
        <taxon>Bacteria</taxon>
        <taxon>Pseudomonadati</taxon>
        <taxon>Pseudomonadota</taxon>
        <taxon>Alphaproteobacteria</taxon>
        <taxon>Sphingomonadales</taxon>
        <taxon>Erythrobacteraceae</taxon>
        <taxon>Tsuneonella</taxon>
    </lineage>
</organism>
<feature type="compositionally biased region" description="Basic and acidic residues" evidence="3">
    <location>
        <begin position="499"/>
        <end position="521"/>
    </location>
</feature>
<dbReference type="Gene3D" id="3.40.50.300">
    <property type="entry name" value="P-loop containing nucleotide triphosphate hydrolases"/>
    <property type="match status" value="1"/>
</dbReference>
<dbReference type="SUPFAM" id="SSF52540">
    <property type="entry name" value="P-loop containing nucleoside triphosphate hydrolases"/>
    <property type="match status" value="1"/>
</dbReference>
<protein>
    <recommendedName>
        <fullName evidence="4">SF3 helicase domain-containing protein</fullName>
    </recommendedName>
</protein>
<evidence type="ECO:0000259" key="4">
    <source>
        <dbReference type="PROSITE" id="PS51206"/>
    </source>
</evidence>
<evidence type="ECO:0000256" key="1">
    <source>
        <dbReference type="ARBA" id="ARBA00022741"/>
    </source>
</evidence>
<feature type="region of interest" description="Disordered" evidence="3">
    <location>
        <begin position="18"/>
        <end position="37"/>
    </location>
</feature>
<dbReference type="Proteomes" id="UP000284322">
    <property type="component" value="Unassembled WGS sequence"/>
</dbReference>
<feature type="domain" description="SF3 helicase" evidence="4">
    <location>
        <begin position="246"/>
        <end position="416"/>
    </location>
</feature>
<dbReference type="InterPro" id="IPR027417">
    <property type="entry name" value="P-loop_NTPase"/>
</dbReference>
<dbReference type="InterPro" id="IPR014015">
    <property type="entry name" value="Helicase_SF3_DNA-vir"/>
</dbReference>
<sequence>MADRMMYRLADFTPAPAESAVPAAGQGKVQLEREPPRLKDLDELPERVTPRTRMLIVQGDDPDDQLKYASRSEVTFAVCCELVRAGCDDDTIAAVLLDPDFGISAHTRAQKRSLEYAARQIERARAEAEEPMLARLNADHAVILSYGNACRVVSWQPSEVDPNRQEMVVQSFADFKNRYLNVRVQVGVTKEKAPVYAPAGKWWLEHPLRRQYRSVVFRPNEEVDDRLEYNIWRGLAVQPRAGEWPLLRELIEDVLAAGDRAGAKYLLNWAAYAVQRPERRAEVALVLRGGKGTGKSTFGRLMSRIFGQHGTTIASSHTMTSNFNKPLHDCCLLFADEALARGEAKAEGIIKSLITEPNIMIEPKGVDAFPSRNRLKVIIASNEEWVVSASADERRFAVFDVSPDKAFPPGSPETDERVQWWIKLNNEIDNGGLEAFLHDLLAMDLGNWHPRLDVPQTAALREQKIKTLLPMQEWLLDVIEAGIIPGQAPHGAELNVRSSNERDRRDGRPGPQDTSERDRRDGCAGLYDLMRQSSPALRNVSEPRLGKFLKEWGFENYKHQQKGDCWRGWIFPPLADLRDRWRKAFGAWAFDEPEDGSPAEWANGAPY</sequence>
<evidence type="ECO:0000313" key="5">
    <source>
        <dbReference type="EMBL" id="RJX68144.1"/>
    </source>
</evidence>